<feature type="compositionally biased region" description="Polar residues" evidence="2">
    <location>
        <begin position="319"/>
        <end position="337"/>
    </location>
</feature>
<dbReference type="Proteomes" id="UP000823941">
    <property type="component" value="Chromosome 19"/>
</dbReference>
<dbReference type="InterPro" id="IPR039467">
    <property type="entry name" value="TFIIIB_B''_Myb"/>
</dbReference>
<name>A0ABQ7Q822_PLUXY</name>
<feature type="compositionally biased region" description="Polar residues" evidence="2">
    <location>
        <begin position="47"/>
        <end position="66"/>
    </location>
</feature>
<evidence type="ECO:0000256" key="1">
    <source>
        <dbReference type="ARBA" id="ARBA00004123"/>
    </source>
</evidence>
<dbReference type="Pfam" id="PF15963">
    <property type="entry name" value="Myb_DNA-bind_7"/>
    <property type="match status" value="1"/>
</dbReference>
<feature type="region of interest" description="Disordered" evidence="2">
    <location>
        <begin position="242"/>
        <end position="349"/>
    </location>
</feature>
<feature type="region of interest" description="Disordered" evidence="2">
    <location>
        <begin position="1"/>
        <end position="124"/>
    </location>
</feature>
<dbReference type="PANTHER" id="PTHR22929">
    <property type="entry name" value="RNA POLYMERASE III TRANSCRIPTION INITIATION FACTOR B"/>
    <property type="match status" value="1"/>
</dbReference>
<comment type="subcellular location">
    <subcellularLocation>
        <location evidence="1">Nucleus</location>
    </subcellularLocation>
</comment>
<dbReference type="InterPro" id="IPR009057">
    <property type="entry name" value="Homeodomain-like_sf"/>
</dbReference>
<feature type="region of interest" description="Disordered" evidence="2">
    <location>
        <begin position="662"/>
        <end position="695"/>
    </location>
</feature>
<feature type="compositionally biased region" description="Pro residues" evidence="2">
    <location>
        <begin position="676"/>
        <end position="692"/>
    </location>
</feature>
<evidence type="ECO:0000256" key="2">
    <source>
        <dbReference type="SAM" id="MobiDB-lite"/>
    </source>
</evidence>
<feature type="compositionally biased region" description="Low complexity" evidence="2">
    <location>
        <begin position="809"/>
        <end position="831"/>
    </location>
</feature>
<feature type="compositionally biased region" description="Basic and acidic residues" evidence="2">
    <location>
        <begin position="398"/>
        <end position="414"/>
    </location>
</feature>
<sequence length="853" mass="94411">MRRARIKPAVTLPTRRKNNDSNESAKNKPSTPKQVAEKQEPTKTEQNDVVSEQNVSDDPAYQTTPKESPKRAVIEPVPCETPQQSRRSSVQSPLQSDVAPETPQSYKRPETPIVASPIQNKQSSDVRPIAIVSNLTNAQIATRIPIIINVAKDASKIIATTKTTFVEEQRPQNEKTNESTDIIDGISKIPDYNPPSVPESVTEDTVLDGIVPLQSKSSVPKPLDFLKNEIISENAEVLFDPIVPLPSPSKVRPKLRPAPRLAFRRNSIQGSASESEDESRRALLNSGSTTPGPPRQRHDSHTTQFTVPNREVSRVRNDSVCSTVSQVTTHTQPPSASTKDKHSKSRRNEMSRRMLALRRKQRREAVPRESLTMYDLIFYNPTTNPIVPDPDEPTTTTIKEKTKEEPPAKQAKMEEEPDDPPSAEETAAPVPQLKLGPNGEIVLDEQSLQAKMEEAPDDPPSAEEAAAPVPQLKLGPNGEIVLDEQSLVIQQTESTRKLSQSIVHEGAFANGGRGRYSRSRRAADWTHTETVRFYRALAAVGTDFTMMKNMFPDRTRRDLKVKFKKEEKLNGAQVDKALQSQIEWDAIRLETEFAEERRLAAEKAEKEKLMYLEQKKLEKARLRAAKVEGVKHSRGSKAVESTYAKRAEVQHEANTADEIIRRALMGKPRSPRKKPQPPPPTHMPIPASPRPPQGTNFATLTKLKDTIPINRTPTQPDVVSISKVTPGRPMTPAKSMTPVKTPSALAQNVPQNIEQGSLVVLTVNDPKDPSKKMLQTYVSNGAGHLTPVALPGTLLNSVVNYMKKGTPKSASSNSPQFTSPSSVASQESRSSVIQMNPSPSKRKRFDSFTITQL</sequence>
<comment type="caution">
    <text evidence="4">The sequence shown here is derived from an EMBL/GenBank/DDBJ whole genome shotgun (WGS) entry which is preliminary data.</text>
</comment>
<dbReference type="EMBL" id="JAHIBW010000019">
    <property type="protein sequence ID" value="KAG7301397.1"/>
    <property type="molecule type" value="Genomic_DNA"/>
</dbReference>
<evidence type="ECO:0000259" key="3">
    <source>
        <dbReference type="Pfam" id="PF15963"/>
    </source>
</evidence>
<feature type="compositionally biased region" description="Low complexity" evidence="2">
    <location>
        <begin position="82"/>
        <end position="96"/>
    </location>
</feature>
<reference evidence="4 5" key="1">
    <citation type="submission" date="2021-06" db="EMBL/GenBank/DDBJ databases">
        <title>A haploid diamondback moth (Plutella xylostella L.) genome assembly resolves 31 chromosomes and identifies a diamide resistance mutation.</title>
        <authorList>
            <person name="Ward C.M."/>
            <person name="Perry K.D."/>
            <person name="Baker G."/>
            <person name="Powis K."/>
            <person name="Heckel D.G."/>
            <person name="Baxter S.W."/>
        </authorList>
    </citation>
    <scope>NUCLEOTIDE SEQUENCE [LARGE SCALE GENOMIC DNA]</scope>
    <source>
        <strain evidence="4 5">LV</strain>
        <tissue evidence="4">Single pupa</tissue>
    </source>
</reference>
<accession>A0ABQ7Q822</accession>
<proteinExistence type="predicted"/>
<evidence type="ECO:0000313" key="4">
    <source>
        <dbReference type="EMBL" id="KAG7301397.1"/>
    </source>
</evidence>
<dbReference type="PANTHER" id="PTHR22929:SF0">
    <property type="entry name" value="TRANSCRIPTION FACTOR TFIIIB COMPONENT B'' HOMOLOG"/>
    <property type="match status" value="1"/>
</dbReference>
<evidence type="ECO:0000313" key="5">
    <source>
        <dbReference type="Proteomes" id="UP000823941"/>
    </source>
</evidence>
<dbReference type="SUPFAM" id="SSF46689">
    <property type="entry name" value="Homeodomain-like"/>
    <property type="match status" value="1"/>
</dbReference>
<gene>
    <name evidence="4" type="ORF">JYU34_014342</name>
</gene>
<feature type="domain" description="Transcription factor TFIIIB component B'' Myb" evidence="3">
    <location>
        <begin position="516"/>
        <end position="597"/>
    </location>
</feature>
<protein>
    <recommendedName>
        <fullName evidence="3">Transcription factor TFIIIB component B'' Myb domain-containing protein</fullName>
    </recommendedName>
</protein>
<organism evidence="4 5">
    <name type="scientific">Plutella xylostella</name>
    <name type="common">Diamondback moth</name>
    <name type="synonym">Plutella maculipennis</name>
    <dbReference type="NCBI Taxonomy" id="51655"/>
    <lineage>
        <taxon>Eukaryota</taxon>
        <taxon>Metazoa</taxon>
        <taxon>Ecdysozoa</taxon>
        <taxon>Arthropoda</taxon>
        <taxon>Hexapoda</taxon>
        <taxon>Insecta</taxon>
        <taxon>Pterygota</taxon>
        <taxon>Neoptera</taxon>
        <taxon>Endopterygota</taxon>
        <taxon>Lepidoptera</taxon>
        <taxon>Glossata</taxon>
        <taxon>Ditrysia</taxon>
        <taxon>Yponomeutoidea</taxon>
        <taxon>Plutellidae</taxon>
        <taxon>Plutella</taxon>
    </lineage>
</organism>
<feature type="compositionally biased region" description="Basic and acidic residues" evidence="2">
    <location>
        <begin position="17"/>
        <end position="26"/>
    </location>
</feature>
<feature type="region of interest" description="Disordered" evidence="2">
    <location>
        <begin position="805"/>
        <end position="853"/>
    </location>
</feature>
<keyword evidence="5" id="KW-1185">Reference proteome</keyword>
<feature type="region of interest" description="Disordered" evidence="2">
    <location>
        <begin position="380"/>
        <end position="437"/>
    </location>
</feature>
<feature type="compositionally biased region" description="Basic and acidic residues" evidence="2">
    <location>
        <begin position="35"/>
        <end position="46"/>
    </location>
</feature>